<dbReference type="SUPFAM" id="SSF47823">
    <property type="entry name" value="lambda integrase-like, N-terminal domain"/>
    <property type="match status" value="1"/>
</dbReference>
<keyword evidence="1" id="KW-0238">DNA-binding</keyword>
<dbReference type="EMBL" id="CP058215">
    <property type="protein sequence ID" value="QLC51119.1"/>
    <property type="molecule type" value="Genomic_DNA"/>
</dbReference>
<reference evidence="4 5" key="1">
    <citation type="submission" date="2020-06" db="EMBL/GenBank/DDBJ databases">
        <title>Methanolobus halotolerans sp. nov., isolated from a saline lake Tus in Siberia.</title>
        <authorList>
            <person name="Shen Y."/>
            <person name="Chen S.-C."/>
            <person name="Lai M.-C."/>
            <person name="Huang H.-H."/>
            <person name="Chiu H.-H."/>
            <person name="Tang S.-L."/>
            <person name="Rogozin D.Y."/>
            <person name="Degermendzhy A.G."/>
        </authorList>
    </citation>
    <scope>NUCLEOTIDE SEQUENCE [LARGE SCALE GENOMIC DNA]</scope>
    <source>
        <strain evidence="4 5">DSM 21339</strain>
    </source>
</reference>
<dbReference type="GeneID" id="55822662"/>
<dbReference type="Pfam" id="PF00589">
    <property type="entry name" value="Phage_integrase"/>
    <property type="match status" value="1"/>
</dbReference>
<evidence type="ECO:0000259" key="3">
    <source>
        <dbReference type="PROSITE" id="PS51898"/>
    </source>
</evidence>
<dbReference type="GO" id="GO:0006310">
    <property type="term" value="P:DNA recombination"/>
    <property type="evidence" value="ECO:0007669"/>
    <property type="project" value="UniProtKB-KW"/>
</dbReference>
<accession>A0A7D5E9D8</accession>
<dbReference type="CDD" id="cd00397">
    <property type="entry name" value="DNA_BRE_C"/>
    <property type="match status" value="1"/>
</dbReference>
<dbReference type="OrthoDB" id="144892at2157"/>
<dbReference type="PROSITE" id="PS51898">
    <property type="entry name" value="TYR_RECOMBINASE"/>
    <property type="match status" value="1"/>
</dbReference>
<organism evidence="4 5">
    <name type="scientific">Methanolobus zinderi</name>
    <dbReference type="NCBI Taxonomy" id="536044"/>
    <lineage>
        <taxon>Archaea</taxon>
        <taxon>Methanobacteriati</taxon>
        <taxon>Methanobacteriota</taxon>
        <taxon>Stenosarchaea group</taxon>
        <taxon>Methanomicrobia</taxon>
        <taxon>Methanosarcinales</taxon>
        <taxon>Methanosarcinaceae</taxon>
        <taxon>Methanolobus</taxon>
    </lineage>
</organism>
<dbReference type="InterPro" id="IPR050090">
    <property type="entry name" value="Tyrosine_recombinase_XerCD"/>
</dbReference>
<dbReference type="RefSeq" id="WP_176966174.1">
    <property type="nucleotide sequence ID" value="NZ_CP058215.1"/>
</dbReference>
<dbReference type="Proteomes" id="UP000509594">
    <property type="component" value="Chromosome"/>
</dbReference>
<dbReference type="AlphaFoldDB" id="A0A7D5E9D8"/>
<feature type="domain" description="Tyr recombinase" evidence="3">
    <location>
        <begin position="125"/>
        <end position="305"/>
    </location>
</feature>
<proteinExistence type="predicted"/>
<keyword evidence="2" id="KW-0233">DNA recombination</keyword>
<evidence type="ECO:0000256" key="1">
    <source>
        <dbReference type="ARBA" id="ARBA00023125"/>
    </source>
</evidence>
<dbReference type="InterPro" id="IPR010998">
    <property type="entry name" value="Integrase_recombinase_N"/>
</dbReference>
<name>A0A7D5E9D8_9EURY</name>
<evidence type="ECO:0000313" key="5">
    <source>
        <dbReference type="Proteomes" id="UP000509594"/>
    </source>
</evidence>
<sequence length="384" mass="43759">MSLYNYDRSLAAAESKIEQATYSENNKKLIFRFESYLFAEGLSKARVIKYLSQLNMIAGWADFELDEASREDIEYIAGIVAKKDVKDWTKHGYLTAIKRFYRWLNGGEDPEITAWIKPKVKNPVKLPEEMLPEDDIMSMVESVDHPRDKALVSIFWDAGGRPGELGELDIKHIVFDQYGAVAVVDGKTGMRRIRLVFSTPYLAAWINIHPDKNNPNAPLWVGIGQRGRGKKLKYAAIRMIIKRAAKKAGIRKRTYCYLFRHSRSTDLAQYLTESQMKEHLGWKQDSKMPAVYVHLSGKQIDDAMLRIHGIVKKEDHKPELTTVICARCKHVNSTASKFCAQCGMTLSIDAAVEVEEKRSDIAMALMELVEKDPEVAEVLRKVME</sequence>
<dbReference type="KEGG" id="mzi:HWN40_13265"/>
<gene>
    <name evidence="4" type="ORF">HWN40_13265</name>
</gene>
<dbReference type="GO" id="GO:0003677">
    <property type="term" value="F:DNA binding"/>
    <property type="evidence" value="ECO:0007669"/>
    <property type="project" value="UniProtKB-KW"/>
</dbReference>
<evidence type="ECO:0000256" key="2">
    <source>
        <dbReference type="ARBA" id="ARBA00023172"/>
    </source>
</evidence>
<dbReference type="InterPro" id="IPR011010">
    <property type="entry name" value="DNA_brk_join_enz"/>
</dbReference>
<protein>
    <submittedName>
        <fullName evidence="4">Tyrosine-type recombinase/integrase</fullName>
    </submittedName>
</protein>
<dbReference type="PANTHER" id="PTHR30349">
    <property type="entry name" value="PHAGE INTEGRASE-RELATED"/>
    <property type="match status" value="1"/>
</dbReference>
<dbReference type="SUPFAM" id="SSF56349">
    <property type="entry name" value="DNA breaking-rejoining enzymes"/>
    <property type="match status" value="1"/>
</dbReference>
<dbReference type="Gene3D" id="1.10.443.10">
    <property type="entry name" value="Intergrase catalytic core"/>
    <property type="match status" value="1"/>
</dbReference>
<keyword evidence="5" id="KW-1185">Reference proteome</keyword>
<dbReference type="Gene3D" id="1.10.150.130">
    <property type="match status" value="1"/>
</dbReference>
<dbReference type="InterPro" id="IPR002104">
    <property type="entry name" value="Integrase_catalytic"/>
</dbReference>
<dbReference type="PANTHER" id="PTHR30349:SF87">
    <property type="entry name" value="TRANSPOSASE A"/>
    <property type="match status" value="1"/>
</dbReference>
<evidence type="ECO:0000313" key="4">
    <source>
        <dbReference type="EMBL" id="QLC51119.1"/>
    </source>
</evidence>
<dbReference type="InterPro" id="IPR013762">
    <property type="entry name" value="Integrase-like_cat_sf"/>
</dbReference>
<dbReference type="GO" id="GO:0015074">
    <property type="term" value="P:DNA integration"/>
    <property type="evidence" value="ECO:0007669"/>
    <property type="project" value="InterPro"/>
</dbReference>